<dbReference type="AlphaFoldDB" id="A0ABD2WPE1"/>
<keyword evidence="2" id="KW-1185">Reference proteome</keyword>
<dbReference type="Proteomes" id="UP001627154">
    <property type="component" value="Unassembled WGS sequence"/>
</dbReference>
<accession>A0ABD2WPE1</accession>
<protein>
    <recommendedName>
        <fullName evidence="3">Core-binding (CB) domain-containing protein</fullName>
    </recommendedName>
</protein>
<evidence type="ECO:0000313" key="1">
    <source>
        <dbReference type="EMBL" id="KAL3395003.1"/>
    </source>
</evidence>
<sequence>MVVSQLNKFGAEARLSRFRALSKLSLASRSGDANTCHEFDCGASLRKVYELKDVPHDVIDIMMASIAPATFKQYKSALKEWFNFCQTNENTNFFNPSIHAVLKYLIKKLLK</sequence>
<gene>
    <name evidence="1" type="ORF">TKK_010831</name>
</gene>
<evidence type="ECO:0000313" key="2">
    <source>
        <dbReference type="Proteomes" id="UP001627154"/>
    </source>
</evidence>
<dbReference type="EMBL" id="JBJJXI010000086">
    <property type="protein sequence ID" value="KAL3395003.1"/>
    <property type="molecule type" value="Genomic_DNA"/>
</dbReference>
<comment type="caution">
    <text evidence="1">The sequence shown here is derived from an EMBL/GenBank/DDBJ whole genome shotgun (WGS) entry which is preliminary data.</text>
</comment>
<name>A0ABD2WPE1_9HYME</name>
<reference evidence="1 2" key="1">
    <citation type="journal article" date="2024" name="bioRxiv">
        <title>A reference genome for Trichogramma kaykai: A tiny desert-dwelling parasitoid wasp with competing sex-ratio distorters.</title>
        <authorList>
            <person name="Culotta J."/>
            <person name="Lindsey A.R."/>
        </authorList>
    </citation>
    <scope>NUCLEOTIDE SEQUENCE [LARGE SCALE GENOMIC DNA]</scope>
    <source>
        <strain evidence="1 2">KSX58</strain>
    </source>
</reference>
<proteinExistence type="predicted"/>
<evidence type="ECO:0008006" key="3">
    <source>
        <dbReference type="Google" id="ProtNLM"/>
    </source>
</evidence>
<organism evidence="1 2">
    <name type="scientific">Trichogramma kaykai</name>
    <dbReference type="NCBI Taxonomy" id="54128"/>
    <lineage>
        <taxon>Eukaryota</taxon>
        <taxon>Metazoa</taxon>
        <taxon>Ecdysozoa</taxon>
        <taxon>Arthropoda</taxon>
        <taxon>Hexapoda</taxon>
        <taxon>Insecta</taxon>
        <taxon>Pterygota</taxon>
        <taxon>Neoptera</taxon>
        <taxon>Endopterygota</taxon>
        <taxon>Hymenoptera</taxon>
        <taxon>Apocrita</taxon>
        <taxon>Proctotrupomorpha</taxon>
        <taxon>Chalcidoidea</taxon>
        <taxon>Trichogrammatidae</taxon>
        <taxon>Trichogramma</taxon>
    </lineage>
</organism>